<feature type="compositionally biased region" description="Basic and acidic residues" evidence="1">
    <location>
        <begin position="645"/>
        <end position="654"/>
    </location>
</feature>
<feature type="region of interest" description="Disordered" evidence="1">
    <location>
        <begin position="645"/>
        <end position="666"/>
    </location>
</feature>
<accession>A0A0M9G421</accession>
<dbReference type="OrthoDB" id="245628at2759"/>
<dbReference type="EMBL" id="LGTL01000005">
    <property type="protein sequence ID" value="KPA82000.1"/>
    <property type="molecule type" value="Genomic_DNA"/>
</dbReference>
<sequence>MRRLKSHRALDHLWWSALPRCAPTLACVSSRRLCAAFPVQQITPASPVLHSTLADAHIHASCLLAEMLHTRQPTSLAAYVQVTREWWRAVEQLVLLPAAAEEIHDLPQYLAELAGVPRQHTNEDNTLEKLHNEAGTLLEKWEEWVWTSVPSTMPTAAAFNETIDEDQGATRSAFGHRDVLSFPLLTSLLYSYSRYHRGVRWGAARPNQRHHGSNSGTNEHAKSGGAAAAAYYRRRYLLHPWHGLCCPEGTAEQMPYVHVLRWMLAGKESSTPPEEVWRQHKALAHFRMPAAAATDAPFRALDVCSQSGYVTDLLLRAGADLVVAADADPHALGNTEATFHEHVREQRSKRRDQLLLTRRCDRLPMPRKHDEDDEISRKLQEAQFSSGTADVDATSATAAERRRRRAREEGRGYTGMRLGAENTADSAAPSLAESRASADGSPFQVVYIHPPASTTVWPVTSAHGGAQASLQSTSWWQSLLRKAADDGVSQQLLLPFLPCDAVPAAGRRSPLATWSGLRHTIEALRGDVTERRPTALPDSVEGGETLAGREPQFSRGSDALLCDDGYVVLVLPRTYDVDLLLREGEQQNSPSLADWVVAQLDGYYDLVLRRRCLAHASASPASAAAQLNAFEEALVTYPRRVQHLEEQSGEDEHGTSQNASSRSAAAVDAAPWKGQLTRLYQKEWWQDVLVFTKNPAMVRRCAAARHNSPSLSPQRLSMMQRGKRKQDGVAWEDSFEYNEYHPRDAAQLTSHHWTDLMPTYSYLEPDFYDEPAAAQLNFLAVGHQPALLRATSASAGYGVPSLQDGGTAKEAAGEDGVASASAQAAVNFQTLFAQELRTRRRSKLRKLALSPLERQEWYIDEKLIKSSGARVELMNQLSKWDLKDYDN</sequence>
<keyword evidence="3" id="KW-1185">Reference proteome</keyword>
<organism evidence="2 3">
    <name type="scientific">Leptomonas pyrrhocoris</name>
    <name type="common">Firebug parasite</name>
    <dbReference type="NCBI Taxonomy" id="157538"/>
    <lineage>
        <taxon>Eukaryota</taxon>
        <taxon>Discoba</taxon>
        <taxon>Euglenozoa</taxon>
        <taxon>Kinetoplastea</taxon>
        <taxon>Metakinetoplastina</taxon>
        <taxon>Trypanosomatida</taxon>
        <taxon>Trypanosomatidae</taxon>
        <taxon>Leishmaniinae</taxon>
        <taxon>Leptomonas</taxon>
    </lineage>
</organism>
<gene>
    <name evidence="2" type="ORF">ABB37_03179</name>
</gene>
<feature type="region of interest" description="Disordered" evidence="1">
    <location>
        <begin position="381"/>
        <end position="434"/>
    </location>
</feature>
<dbReference type="GeneID" id="26903470"/>
<protein>
    <submittedName>
        <fullName evidence="2">Uncharacterized protein</fullName>
    </submittedName>
</protein>
<feature type="compositionally biased region" description="Low complexity" evidence="1">
    <location>
        <begin position="385"/>
        <end position="398"/>
    </location>
</feature>
<dbReference type="AlphaFoldDB" id="A0A0M9G421"/>
<evidence type="ECO:0000256" key="1">
    <source>
        <dbReference type="SAM" id="MobiDB-lite"/>
    </source>
</evidence>
<comment type="caution">
    <text evidence="2">The sequence shown here is derived from an EMBL/GenBank/DDBJ whole genome shotgun (WGS) entry which is preliminary data.</text>
</comment>
<dbReference type="VEuPathDB" id="TriTrypDB:LpyrH10_05_0390"/>
<proteinExistence type="predicted"/>
<dbReference type="Proteomes" id="UP000037923">
    <property type="component" value="Unassembled WGS sequence"/>
</dbReference>
<reference evidence="2 3" key="1">
    <citation type="submission" date="2015-07" db="EMBL/GenBank/DDBJ databases">
        <title>High-quality genome of monoxenous trypanosomatid Leptomonas pyrrhocoris.</title>
        <authorList>
            <person name="Flegontov P."/>
            <person name="Butenko A."/>
            <person name="Firsov S."/>
            <person name="Vlcek C."/>
            <person name="Logacheva M.D."/>
            <person name="Field M."/>
            <person name="Filatov D."/>
            <person name="Flegontova O."/>
            <person name="Gerasimov E."/>
            <person name="Jackson A.P."/>
            <person name="Kelly S."/>
            <person name="Opperdoes F."/>
            <person name="O'Reilly A."/>
            <person name="Votypka J."/>
            <person name="Yurchenko V."/>
            <person name="Lukes J."/>
        </authorList>
    </citation>
    <scope>NUCLEOTIDE SEQUENCE [LARGE SCALE GENOMIC DNA]</scope>
    <source>
        <strain evidence="2">H10</strain>
    </source>
</reference>
<dbReference type="RefSeq" id="XP_015660439.1">
    <property type="nucleotide sequence ID" value="XM_015800432.1"/>
</dbReference>
<name>A0A0M9G421_LEPPY</name>
<evidence type="ECO:0000313" key="3">
    <source>
        <dbReference type="Proteomes" id="UP000037923"/>
    </source>
</evidence>
<dbReference type="OMA" id="WEDSFEY"/>
<evidence type="ECO:0000313" key="2">
    <source>
        <dbReference type="EMBL" id="KPA82000.1"/>
    </source>
</evidence>